<organism evidence="1 2">
    <name type="scientific">Thermococcus gammatolerans (strain DSM 15229 / JCM 11827 / EJ3)</name>
    <dbReference type="NCBI Taxonomy" id="593117"/>
    <lineage>
        <taxon>Archaea</taxon>
        <taxon>Methanobacteriati</taxon>
        <taxon>Methanobacteriota</taxon>
        <taxon>Thermococci</taxon>
        <taxon>Thermococcales</taxon>
        <taxon>Thermococcaceae</taxon>
        <taxon>Thermococcus</taxon>
    </lineage>
</organism>
<name>C5A1Q0_THEGJ</name>
<accession>C5A1Q0</accession>
<dbReference type="PaxDb" id="593117-TGAM_1817"/>
<dbReference type="InterPro" id="IPR021583">
    <property type="entry name" value="DUF3213"/>
</dbReference>
<proteinExistence type="predicted"/>
<dbReference type="Gene3D" id="3.30.70.1750">
    <property type="entry name" value="Uncharacterised protein PF11491, DUF3213"/>
    <property type="match status" value="1"/>
</dbReference>
<dbReference type="Proteomes" id="UP000001488">
    <property type="component" value="Chromosome"/>
</dbReference>
<dbReference type="HOGENOM" id="CLU_181235_0_0_2"/>
<dbReference type="eggNOG" id="arCOG05777">
    <property type="taxonomic scope" value="Archaea"/>
</dbReference>
<dbReference type="PATRIC" id="fig|593117.10.peg.1826"/>
<dbReference type="Pfam" id="PF11491">
    <property type="entry name" value="DUF3213"/>
    <property type="match status" value="1"/>
</dbReference>
<reference evidence="1 2" key="1">
    <citation type="journal article" date="2007" name="Genome Biol.">
        <title>Genome analysis and genome-wide proteomics of Thermococcus gammatolerans, the most radioresistant organism known amongst the Archaea.</title>
        <authorList>
            <person name="Zivanovic Y."/>
            <person name="Armengaud J."/>
            <person name="Lagorce A."/>
            <person name="Leplat C."/>
            <person name="Guerin P."/>
            <person name="Dutertre M."/>
            <person name="Anthouard V."/>
            <person name="Forterre P."/>
            <person name="Wincker P."/>
            <person name="Confalonieri F."/>
        </authorList>
    </citation>
    <scope>NUCLEOTIDE SEQUENCE [LARGE SCALE GENOMIC DNA]</scope>
    <source>
        <strain evidence="2">DSM 15229 / JCM 11827 / EJ3</strain>
    </source>
</reference>
<evidence type="ECO:0000313" key="2">
    <source>
        <dbReference type="Proteomes" id="UP000001488"/>
    </source>
</evidence>
<protein>
    <recommendedName>
        <fullName evidence="3">DUF3213 domain-containing protein</fullName>
    </recommendedName>
</protein>
<sequence length="104" mass="12220">MKMSEGMLNRKLVRLNLRFGDIDWERATVKQYELEKEEAIWRVFLNGYAKNGFVVFDPSSIPEEKVLEALGELKPEVRSREELTVEELIEKSMSWNNIMKNARA</sequence>
<dbReference type="AlphaFoldDB" id="C5A1Q0"/>
<dbReference type="EMBL" id="CP001398">
    <property type="protein sequence ID" value="ACS34319.1"/>
    <property type="molecule type" value="Genomic_DNA"/>
</dbReference>
<dbReference type="STRING" id="593117.TGAM_1817"/>
<dbReference type="KEGG" id="tga:TGAM_1817"/>
<evidence type="ECO:0008006" key="3">
    <source>
        <dbReference type="Google" id="ProtNLM"/>
    </source>
</evidence>
<evidence type="ECO:0000313" key="1">
    <source>
        <dbReference type="EMBL" id="ACS34319.1"/>
    </source>
</evidence>
<gene>
    <name evidence="1" type="ordered locus">TGAM_1817</name>
</gene>
<keyword evidence="2" id="KW-1185">Reference proteome</keyword>